<name>A0A1E7JLE3_9ACTN</name>
<sequence length="72" mass="7302">MTREDRPGRAGTVAVRVTGCVTGRVAGRAAGNGERVGTFRVVAMDEVPGAVPFPAGTFAAGLRAICRTGGRS</sequence>
<dbReference type="AlphaFoldDB" id="A0A1E7JLE3"/>
<dbReference type="EMBL" id="LJGT01000040">
    <property type="protein sequence ID" value="OEU88463.1"/>
    <property type="molecule type" value="Genomic_DNA"/>
</dbReference>
<protein>
    <submittedName>
        <fullName evidence="1">Uncharacterized protein</fullName>
    </submittedName>
</protein>
<evidence type="ECO:0000313" key="1">
    <source>
        <dbReference type="EMBL" id="OEU88463.1"/>
    </source>
</evidence>
<dbReference type="RefSeq" id="WP_070012235.1">
    <property type="nucleotide sequence ID" value="NZ_LJGS01000042.1"/>
</dbReference>
<reference evidence="1 2" key="1">
    <citation type="journal article" date="2016" name="Front. Microbiol.">
        <title>Comparative Genomics Analysis of Streptomyces Species Reveals Their Adaptation to the Marine Environment and Their Diversity at the Genomic Level.</title>
        <authorList>
            <person name="Tian X."/>
            <person name="Zhang Z."/>
            <person name="Yang T."/>
            <person name="Chen M."/>
            <person name="Li J."/>
            <person name="Chen F."/>
            <person name="Yang J."/>
            <person name="Li W."/>
            <person name="Zhang B."/>
            <person name="Zhang Z."/>
            <person name="Wu J."/>
            <person name="Zhang C."/>
            <person name="Long L."/>
            <person name="Xiao J."/>
        </authorList>
    </citation>
    <scope>NUCLEOTIDE SEQUENCE [LARGE SCALE GENOMIC DNA]</scope>
    <source>
        <strain evidence="1 2">SCSIO 10390</strain>
    </source>
</reference>
<dbReference type="Proteomes" id="UP000176087">
    <property type="component" value="Unassembled WGS sequence"/>
</dbReference>
<proteinExistence type="predicted"/>
<organism evidence="1 2">
    <name type="scientific">Streptomyces abyssalis</name>
    <dbReference type="NCBI Taxonomy" id="933944"/>
    <lineage>
        <taxon>Bacteria</taxon>
        <taxon>Bacillati</taxon>
        <taxon>Actinomycetota</taxon>
        <taxon>Actinomycetes</taxon>
        <taxon>Kitasatosporales</taxon>
        <taxon>Streptomycetaceae</taxon>
        <taxon>Streptomyces</taxon>
    </lineage>
</organism>
<comment type="caution">
    <text evidence="1">The sequence shown here is derived from an EMBL/GenBank/DDBJ whole genome shotgun (WGS) entry which is preliminary data.</text>
</comment>
<evidence type="ECO:0000313" key="2">
    <source>
        <dbReference type="Proteomes" id="UP000176087"/>
    </source>
</evidence>
<accession>A0A1E7JLE3</accession>
<keyword evidence="2" id="KW-1185">Reference proteome</keyword>
<gene>
    <name evidence="1" type="ORF">AN215_20560</name>
</gene>